<accession>A0A182SQH3</accession>
<dbReference type="VEuPathDB" id="VectorBase:AMAM011372"/>
<sequence>NLCNKDKKQHLNKVPAHKANIKIDRASYKSAGITTAADEKILAKFEQKVYEFYDKFLLVCGSSNEEDLRPQALTLLPKCCNVDPGTAFEKFQGQLLEAMKNSEQPFSFDPHFVTACFAKLELDQRISNLIDSSRDYVESLHTKQRHIQVHPERLKQSPLWTFLGQATSHGVFEFNTSLALTVSARILIQILSASNYETVFVHGTNPSQAQSMKKRLHELLQYLNDGNHATIKLVTILGKQDHDFIGEIKNLAEKHCFKICIVQQSDGTPPPDQRLERFSVKDLTRESFDELYKQPERNMFGTVASLRRVVDDTDDLSFLLALLELCDDRSSVIWDHNLNEHSYQKIKRWYIHRQCVPYEQTLTWRREDYIASYSAFEIDRALASNDEQPEPPKLPNGKVCVFLNDAGHGKTSYFSWLAWRLASSEPAPYVIKLIALEFSTDFEQLQQGPGPQTLTDTDILRLLYRYIHLALFVPSVNKRTVKETDVYRAEADRCAQRLTITSTGQIILDTNATEGIELSPEQLIELRLFREKFNERKLVLILDGFDEIAPHYKEGVLSCFARFVQLDGVQSLYLSSRPYGFEEDLKKTFHQCHLYKLAPFSKYNIILSFHNFLLRRLDGYEHYEPRIGMDILRELYDSIFFRLNDIVTVPLLLYMVQTVLLPDIRQRVSEHSHTITASLLRNAQLADMELVERFVDRKMQISNIDKTGTT</sequence>
<evidence type="ECO:0008006" key="3">
    <source>
        <dbReference type="Google" id="ProtNLM"/>
    </source>
</evidence>
<dbReference type="AlphaFoldDB" id="A0A182SQH3"/>
<reference evidence="1" key="2">
    <citation type="submission" date="2020-05" db="UniProtKB">
        <authorList>
            <consortium name="EnsemblMetazoa"/>
        </authorList>
    </citation>
    <scope>IDENTIFICATION</scope>
    <source>
        <strain evidence="1">maculatus3</strain>
    </source>
</reference>
<evidence type="ECO:0000313" key="2">
    <source>
        <dbReference type="Proteomes" id="UP000075901"/>
    </source>
</evidence>
<keyword evidence="2" id="KW-1185">Reference proteome</keyword>
<organism evidence="1 2">
    <name type="scientific">Anopheles maculatus</name>
    <dbReference type="NCBI Taxonomy" id="74869"/>
    <lineage>
        <taxon>Eukaryota</taxon>
        <taxon>Metazoa</taxon>
        <taxon>Ecdysozoa</taxon>
        <taxon>Arthropoda</taxon>
        <taxon>Hexapoda</taxon>
        <taxon>Insecta</taxon>
        <taxon>Pterygota</taxon>
        <taxon>Neoptera</taxon>
        <taxon>Endopterygota</taxon>
        <taxon>Diptera</taxon>
        <taxon>Nematocera</taxon>
        <taxon>Culicoidea</taxon>
        <taxon>Culicidae</taxon>
        <taxon>Anophelinae</taxon>
        <taxon>Anopheles</taxon>
        <taxon>Anopheles maculatus group</taxon>
    </lineage>
</organism>
<dbReference type="Proteomes" id="UP000075901">
    <property type="component" value="Unassembled WGS sequence"/>
</dbReference>
<dbReference type="EnsemblMetazoa" id="AMAM011372-RA">
    <property type="protein sequence ID" value="AMAM011372-PA"/>
    <property type="gene ID" value="AMAM011372"/>
</dbReference>
<protein>
    <recommendedName>
        <fullName evidence="3">NACHT domain-containing protein</fullName>
    </recommendedName>
</protein>
<evidence type="ECO:0000313" key="1">
    <source>
        <dbReference type="EnsemblMetazoa" id="AMAM011372-PA"/>
    </source>
</evidence>
<name>A0A182SQH3_9DIPT</name>
<reference evidence="2" key="1">
    <citation type="submission" date="2013-09" db="EMBL/GenBank/DDBJ databases">
        <title>The Genome Sequence of Anopheles maculatus species B.</title>
        <authorList>
            <consortium name="The Broad Institute Genomics Platform"/>
            <person name="Neafsey D.E."/>
            <person name="Besansky N."/>
            <person name="Howell P."/>
            <person name="Walton C."/>
            <person name="Young S.K."/>
            <person name="Zeng Q."/>
            <person name="Gargeya S."/>
            <person name="Fitzgerald M."/>
            <person name="Haas B."/>
            <person name="Abouelleil A."/>
            <person name="Allen A.W."/>
            <person name="Alvarado L."/>
            <person name="Arachchi H.M."/>
            <person name="Berlin A.M."/>
            <person name="Chapman S.B."/>
            <person name="Gainer-Dewar J."/>
            <person name="Goldberg J."/>
            <person name="Griggs A."/>
            <person name="Gujja S."/>
            <person name="Hansen M."/>
            <person name="Howarth C."/>
            <person name="Imamovic A."/>
            <person name="Ireland A."/>
            <person name="Larimer J."/>
            <person name="McCowan C."/>
            <person name="Murphy C."/>
            <person name="Pearson M."/>
            <person name="Poon T.W."/>
            <person name="Priest M."/>
            <person name="Roberts A."/>
            <person name="Saif S."/>
            <person name="Shea T."/>
            <person name="Sisk P."/>
            <person name="Sykes S."/>
            <person name="Wortman J."/>
            <person name="Nusbaum C."/>
            <person name="Birren B."/>
        </authorList>
    </citation>
    <scope>NUCLEOTIDE SEQUENCE [LARGE SCALE GENOMIC DNA]</scope>
    <source>
        <strain evidence="2">maculatus3</strain>
    </source>
</reference>
<proteinExistence type="predicted"/>